<feature type="transmembrane region" description="Helical" evidence="1">
    <location>
        <begin position="147"/>
        <end position="170"/>
    </location>
</feature>
<dbReference type="GO" id="GO:0042802">
    <property type="term" value="F:identical protein binding"/>
    <property type="evidence" value="ECO:0007669"/>
    <property type="project" value="TreeGrafter"/>
</dbReference>
<comment type="caution">
    <text evidence="3">The sequence shown here is derived from an EMBL/GenBank/DDBJ whole genome shotgun (WGS) entry which is preliminary data.</text>
</comment>
<evidence type="ECO:0000313" key="4">
    <source>
        <dbReference type="Proteomes" id="UP000006600"/>
    </source>
</evidence>
<dbReference type="AlphaFoldDB" id="J8B136"/>
<dbReference type="PATRIC" id="fig|1053189.3.peg.2385"/>
<evidence type="ECO:0000259" key="2">
    <source>
        <dbReference type="Pfam" id="PF14501"/>
    </source>
</evidence>
<dbReference type="Pfam" id="PF14501">
    <property type="entry name" value="HATPase_c_5"/>
    <property type="match status" value="1"/>
</dbReference>
<feature type="transmembrane region" description="Helical" evidence="1">
    <location>
        <begin position="82"/>
        <end position="101"/>
    </location>
</feature>
<gene>
    <name evidence="3" type="ORF">IEE_02346</name>
</gene>
<feature type="transmembrane region" description="Helical" evidence="1">
    <location>
        <begin position="190"/>
        <end position="211"/>
    </location>
</feature>
<accession>J8B136</accession>
<dbReference type="Proteomes" id="UP000006600">
    <property type="component" value="Unassembled WGS sequence"/>
</dbReference>
<organism evidence="3 4">
    <name type="scientific">Bacillus cereus BAG5X1-1</name>
    <dbReference type="NCBI Taxonomy" id="1053189"/>
    <lineage>
        <taxon>Bacteria</taxon>
        <taxon>Bacillati</taxon>
        <taxon>Bacillota</taxon>
        <taxon>Bacilli</taxon>
        <taxon>Bacillales</taxon>
        <taxon>Bacillaceae</taxon>
        <taxon>Bacillus</taxon>
        <taxon>Bacillus cereus group</taxon>
    </lineage>
</organism>
<reference evidence="3 4" key="1">
    <citation type="submission" date="2012-04" db="EMBL/GenBank/DDBJ databases">
        <title>The Genome Sequence of Bacillus cereus BAG5X1-1.</title>
        <authorList>
            <consortium name="The Broad Institute Genome Sequencing Platform"/>
            <consortium name="The Broad Institute Genome Sequencing Center for Infectious Disease"/>
            <person name="Feldgarden M."/>
            <person name="Van der Auwera G.A."/>
            <person name="Mahillon J."/>
            <person name="Duprez V."/>
            <person name="Timmery S."/>
            <person name="Mattelet C."/>
            <person name="Dierick K."/>
            <person name="Sun M."/>
            <person name="Yu Z."/>
            <person name="Zhu L."/>
            <person name="Hu X."/>
            <person name="Shank E.B."/>
            <person name="Swiecicka I."/>
            <person name="Hansen B.M."/>
            <person name="Andrup L."/>
            <person name="Young S.K."/>
            <person name="Zeng Q."/>
            <person name="Gargeya S."/>
            <person name="Fitzgerald M."/>
            <person name="Haas B."/>
            <person name="Abouelleil A."/>
            <person name="Alvarado L."/>
            <person name="Arachchi H.M."/>
            <person name="Berlin A."/>
            <person name="Chapman S.B."/>
            <person name="Goldberg J."/>
            <person name="Griggs A."/>
            <person name="Gujja S."/>
            <person name="Hansen M."/>
            <person name="Howarth C."/>
            <person name="Imamovic A."/>
            <person name="Larimer J."/>
            <person name="McCowen C."/>
            <person name="Montmayeur A."/>
            <person name="Murphy C."/>
            <person name="Neiman D."/>
            <person name="Pearson M."/>
            <person name="Priest M."/>
            <person name="Roberts A."/>
            <person name="Saif S."/>
            <person name="Shea T."/>
            <person name="Sisk P."/>
            <person name="Sykes S."/>
            <person name="Wortman J."/>
            <person name="Nusbaum C."/>
            <person name="Birren B."/>
        </authorList>
    </citation>
    <scope>NUCLEOTIDE SEQUENCE [LARGE SCALE GENOMIC DNA]</scope>
    <source>
        <strain evidence="3 4">BAG5X1-1</strain>
    </source>
</reference>
<dbReference type="InterPro" id="IPR036890">
    <property type="entry name" value="HATPase_C_sf"/>
</dbReference>
<dbReference type="SUPFAM" id="SSF55874">
    <property type="entry name" value="ATPase domain of HSP90 chaperone/DNA topoisomerase II/histidine kinase"/>
    <property type="match status" value="1"/>
</dbReference>
<dbReference type="RefSeq" id="WP_002200091.1">
    <property type="nucleotide sequence ID" value="NZ_JH791996.1"/>
</dbReference>
<protein>
    <recommendedName>
        <fullName evidence="2">Sensor histidine kinase NatK-like C-terminal domain-containing protein</fullName>
    </recommendedName>
</protein>
<dbReference type="EMBL" id="AHDJ01000024">
    <property type="protein sequence ID" value="EJQ45465.1"/>
    <property type="molecule type" value="Genomic_DNA"/>
</dbReference>
<dbReference type="InterPro" id="IPR032834">
    <property type="entry name" value="NatK-like_C"/>
</dbReference>
<feature type="domain" description="Sensor histidine kinase NatK-like C-terminal" evidence="2">
    <location>
        <begin position="333"/>
        <end position="432"/>
    </location>
</feature>
<dbReference type="PANTHER" id="PTHR40448:SF1">
    <property type="entry name" value="TWO-COMPONENT SENSOR HISTIDINE KINASE"/>
    <property type="match status" value="1"/>
</dbReference>
<feature type="transmembrane region" description="Helical" evidence="1">
    <location>
        <begin position="113"/>
        <end position="135"/>
    </location>
</feature>
<evidence type="ECO:0000313" key="3">
    <source>
        <dbReference type="EMBL" id="EJQ45465.1"/>
    </source>
</evidence>
<keyword evidence="1" id="KW-1133">Transmembrane helix</keyword>
<feature type="transmembrane region" description="Helical" evidence="1">
    <location>
        <begin position="31"/>
        <end position="51"/>
    </location>
</feature>
<keyword evidence="1" id="KW-0472">Membrane</keyword>
<proteinExistence type="predicted"/>
<keyword evidence="1" id="KW-0812">Transmembrane</keyword>
<sequence>MYIYDVFALLLTSMSHTFLYIQLIRYNRLSYRMLASLSVVFIILLVIVVTVTRYPELNSTIVLFLISLGMMQNELNFMRNLYFALVSMVIITLVKMLFLEVGMKLFMLTPFDFYLWTASIIHLIVSLITFIGIVLARKRIQSIAQYIVGSPLYYVTYILLIIGFIIELILTSPSTDFLAKLNQQYGELSFISAIILFLVLLLIVLLSSHLAKAKLVEEHETRLDKELLDYVEKLESMHDELASFRHDYINVLLALEAGIRTKNVNEIEQVYYEVITPTLKLINDHELDIAKLSRIHIPEVKSILRAKVGTAQQQQIKVMLDIPEKIAKVSMPIVPFIRIISVLLDNATEEAVHSEEKVLQIAFFEMDAEQYFVVRNSSNYKEIDLQKIYEKNYSSKEEGRGYGLFSLKRIINKTNNATLETTYMSPHFTQTFILKKQITIYDGNQTE</sequence>
<dbReference type="HOGENOM" id="CLU_046138_2_1_9"/>
<evidence type="ECO:0000256" key="1">
    <source>
        <dbReference type="SAM" id="Phobius"/>
    </source>
</evidence>
<dbReference type="Gene3D" id="3.30.565.10">
    <property type="entry name" value="Histidine kinase-like ATPase, C-terminal domain"/>
    <property type="match status" value="1"/>
</dbReference>
<dbReference type="PANTHER" id="PTHR40448">
    <property type="entry name" value="TWO-COMPONENT SENSOR HISTIDINE KINASE"/>
    <property type="match status" value="1"/>
</dbReference>
<feature type="transmembrane region" description="Helical" evidence="1">
    <location>
        <begin position="6"/>
        <end position="24"/>
    </location>
</feature>
<name>J8B136_BACCE</name>